<dbReference type="EMBL" id="DRTU01000215">
    <property type="protein sequence ID" value="HHI00847.1"/>
    <property type="molecule type" value="Genomic_DNA"/>
</dbReference>
<protein>
    <submittedName>
        <fullName evidence="1">DUF3226 domain-containing protein</fullName>
    </submittedName>
</protein>
<sequence length="66" mass="7695">MGGQKPTIEDFMLAILEGDRTFKRLERAINILCIDLKRKLKPKEVIYLAIAAKKFRETLKSFTRRA</sequence>
<evidence type="ECO:0000313" key="1">
    <source>
        <dbReference type="EMBL" id="HHI00847.1"/>
    </source>
</evidence>
<dbReference type="AlphaFoldDB" id="A0A7C5NX96"/>
<comment type="caution">
    <text evidence="1">The sequence shown here is derived from an EMBL/GenBank/DDBJ whole genome shotgun (WGS) entry which is preliminary data.</text>
</comment>
<name>A0A7C5NX96_THELI</name>
<reference evidence="1" key="1">
    <citation type="journal article" date="2020" name="mSystems">
        <title>Genome- and Community-Level Interaction Insights into Carbon Utilization and Element Cycling Functions of Hydrothermarchaeota in Hydrothermal Sediment.</title>
        <authorList>
            <person name="Zhou Z."/>
            <person name="Liu Y."/>
            <person name="Xu W."/>
            <person name="Pan J."/>
            <person name="Luo Z.H."/>
            <person name="Li M."/>
        </authorList>
    </citation>
    <scope>NUCLEOTIDE SEQUENCE [LARGE SCALE GENOMIC DNA]</scope>
    <source>
        <strain evidence="1">HyVt-93</strain>
    </source>
</reference>
<proteinExistence type="predicted"/>
<gene>
    <name evidence="1" type="ORF">ENL40_05185</name>
</gene>
<dbReference type="SUPFAM" id="SSF160945">
    <property type="entry name" value="PH0156-like"/>
    <property type="match status" value="1"/>
</dbReference>
<dbReference type="Proteomes" id="UP000886217">
    <property type="component" value="Unassembled WGS sequence"/>
</dbReference>
<accession>A0A7C5NX96</accession>
<organism evidence="1">
    <name type="scientific">Thermococcus litoralis</name>
    <dbReference type="NCBI Taxonomy" id="2265"/>
    <lineage>
        <taxon>Archaea</taxon>
        <taxon>Methanobacteriati</taxon>
        <taxon>Methanobacteriota</taxon>
        <taxon>Thermococci</taxon>
        <taxon>Thermococcales</taxon>
        <taxon>Thermococcaceae</taxon>
        <taxon>Thermococcus</taxon>
    </lineage>
</organism>